<proteinExistence type="predicted"/>
<feature type="chain" id="PRO_5019082479" evidence="2">
    <location>
        <begin position="24"/>
        <end position="676"/>
    </location>
</feature>
<dbReference type="InterPro" id="IPR005181">
    <property type="entry name" value="SASA"/>
</dbReference>
<dbReference type="EMBL" id="QXED01000001">
    <property type="protein sequence ID" value="RIV26992.1"/>
    <property type="molecule type" value="Genomic_DNA"/>
</dbReference>
<name>A0A418MHU4_9BACT</name>
<keyword evidence="1" id="KW-0378">Hydrolase</keyword>
<evidence type="ECO:0000313" key="4">
    <source>
        <dbReference type="EMBL" id="RIV26992.1"/>
    </source>
</evidence>
<keyword evidence="5" id="KW-1185">Reference proteome</keyword>
<protein>
    <submittedName>
        <fullName evidence="4">T9SS C-terminal target domain-containing protein</fullName>
    </submittedName>
</protein>
<dbReference type="AlphaFoldDB" id="A0A418MHU4"/>
<dbReference type="InterPro" id="IPR026444">
    <property type="entry name" value="Secre_tail"/>
</dbReference>
<reference evidence="4 5" key="1">
    <citation type="submission" date="2018-08" db="EMBL/GenBank/DDBJ databases">
        <title>Fibrisoma montanum sp. nov., isolated from Danxia mountain soil.</title>
        <authorList>
            <person name="Huang Y."/>
        </authorList>
    </citation>
    <scope>NUCLEOTIDE SEQUENCE [LARGE SCALE GENOMIC DNA]</scope>
    <source>
        <strain evidence="4 5">HYT19</strain>
    </source>
</reference>
<feature type="signal peptide" evidence="2">
    <location>
        <begin position="1"/>
        <end position="23"/>
    </location>
</feature>
<dbReference type="Proteomes" id="UP000283523">
    <property type="component" value="Unassembled WGS sequence"/>
</dbReference>
<keyword evidence="2" id="KW-0732">Signal</keyword>
<evidence type="ECO:0000256" key="2">
    <source>
        <dbReference type="SAM" id="SignalP"/>
    </source>
</evidence>
<evidence type="ECO:0000259" key="3">
    <source>
        <dbReference type="Pfam" id="PF03629"/>
    </source>
</evidence>
<sequence>MSCLFKPLLFVCCCFLFIRPASGQLTISYPVPQMVVQRNQQNSAPLFIAGTFTVPVDRVEARLVPITSSTSRPTDWIEVQNAPRNGLYQGSITAPAGLFRLEVRGVRANSPVSQATVSRVGIGEVFLIAGQSNAMGLPNLGAKGASDRVVSFNAWNRFWNKNDVLESSDKPFPAPVFSQLDATNLIFPTGETAWCWGELGDRIADRFHIPVAFFNVAIPATVADNWSATARGMPAKNIFNSTYWPFLQPYTNLRNALQYYHSTFGIRAVLWHHGESDAVPLHTTKDNYCRSVQELIDYSRADFATGLTWVISRCSITPAGPSPDQAIRAAQDSLINKPNNNVWAGPDTDTIQSPRPAHGHFENVPNGVQGLSIFAGAWNNSLSDTFFSRSQPQQPHQFIQTGLVPTEITAGQTLRVPFTSTAFETSPTVSVQLLNERGWYVTDVGHGQGFNPVEVKLPDTLSAGTYRLRVVATSPAILAGNPSAPFRVSGAGKSMRYFVDQQMEQDSALSRVHWLTTHEPAGSRFFVERQEQSGSFQTIGRVEATIDGQLSHLYSFAEPLAESGSRIYRIRLELPDGSVQYSTPLVLATPDELLPKPLVFPNPSDGTSLTVQLPRSGTWTLMLTDANGRTVWQQAPEVRADQPQTVSLPPGLADGLYILYCQWNNQRYSQRLLIRH</sequence>
<feature type="domain" description="Sialate O-acetylesterase" evidence="3">
    <location>
        <begin position="124"/>
        <end position="340"/>
    </location>
</feature>
<comment type="caution">
    <text evidence="4">The sequence shown here is derived from an EMBL/GenBank/DDBJ whole genome shotgun (WGS) entry which is preliminary data.</text>
</comment>
<evidence type="ECO:0000313" key="5">
    <source>
        <dbReference type="Proteomes" id="UP000283523"/>
    </source>
</evidence>
<accession>A0A418MHU4</accession>
<dbReference type="Pfam" id="PF03629">
    <property type="entry name" value="SASA"/>
    <property type="match status" value="1"/>
</dbReference>
<dbReference type="InterPro" id="IPR036514">
    <property type="entry name" value="SGNH_hydro_sf"/>
</dbReference>
<evidence type="ECO:0000256" key="1">
    <source>
        <dbReference type="ARBA" id="ARBA00022801"/>
    </source>
</evidence>
<organism evidence="4 5">
    <name type="scientific">Fibrisoma montanum</name>
    <dbReference type="NCBI Taxonomy" id="2305895"/>
    <lineage>
        <taxon>Bacteria</taxon>
        <taxon>Pseudomonadati</taxon>
        <taxon>Bacteroidota</taxon>
        <taxon>Cytophagia</taxon>
        <taxon>Cytophagales</taxon>
        <taxon>Spirosomataceae</taxon>
        <taxon>Fibrisoma</taxon>
    </lineage>
</organism>
<dbReference type="Gene3D" id="3.40.50.1110">
    <property type="entry name" value="SGNH hydrolase"/>
    <property type="match status" value="1"/>
</dbReference>
<dbReference type="NCBIfam" id="TIGR04183">
    <property type="entry name" value="Por_Secre_tail"/>
    <property type="match status" value="1"/>
</dbReference>
<gene>
    <name evidence="4" type="ORF">DYU11_01350</name>
</gene>
<dbReference type="GO" id="GO:0016788">
    <property type="term" value="F:hydrolase activity, acting on ester bonds"/>
    <property type="evidence" value="ECO:0007669"/>
    <property type="project" value="UniProtKB-ARBA"/>
</dbReference>
<dbReference type="SUPFAM" id="SSF52266">
    <property type="entry name" value="SGNH hydrolase"/>
    <property type="match status" value="1"/>
</dbReference>